<dbReference type="PANTHER" id="PTHR11804:SF84">
    <property type="entry name" value="SACCHAROLYSIN"/>
    <property type="match status" value="1"/>
</dbReference>
<dbReference type="GO" id="GO:0004222">
    <property type="term" value="F:metalloendopeptidase activity"/>
    <property type="evidence" value="ECO:0007669"/>
    <property type="project" value="UniProtKB-EC"/>
</dbReference>
<evidence type="ECO:0000313" key="12">
    <source>
        <dbReference type="EMBL" id="RKR03246.1"/>
    </source>
</evidence>
<dbReference type="InterPro" id="IPR001567">
    <property type="entry name" value="Pept_M3A_M3B_dom"/>
</dbReference>
<dbReference type="Gene3D" id="1.10.1370.10">
    <property type="entry name" value="Neurolysin, domain 3"/>
    <property type="match status" value="1"/>
</dbReference>
<dbReference type="OrthoDB" id="9773538at2"/>
<evidence type="ECO:0000259" key="10">
    <source>
        <dbReference type="Pfam" id="PF01432"/>
    </source>
</evidence>
<dbReference type="InterPro" id="IPR024077">
    <property type="entry name" value="Neurolysin/TOP_dom2"/>
</dbReference>
<evidence type="ECO:0000256" key="3">
    <source>
        <dbReference type="ARBA" id="ARBA00022723"/>
    </source>
</evidence>
<keyword evidence="4 9" id="KW-0378">Hydrolase</keyword>
<feature type="domain" description="Peptidase M3A/M3B catalytic" evidence="10">
    <location>
        <begin position="224"/>
        <end position="679"/>
    </location>
</feature>
<evidence type="ECO:0000256" key="6">
    <source>
        <dbReference type="ARBA" id="ARBA00023049"/>
    </source>
</evidence>
<sequence>MSASSDNPLLTPHLLPPFDTIRPQHIEPALDQLLNENREAIEALVQQGASSWETLVQPLETLNDRLSQAWSPVSHLNSTMNSPELREAYQACLGKLSAYSTWLGQHEGLFRAFETLRQSDEYARLDTGQQRSIDNTLRDFRLAGVDLDGADKARFGEIQARLSELANGFANNVLDATQAWHLDVTADRLAGLPQSALDTLSANAEAKGVDGYRITLDFPSFFPVMTHASDRELRRTVYTAFVTRASDQGPDAGTHDNSDLMAEIITLRQEMARLVGFENYADYSLATKMADSPQQVLDFLHDLAGRAMPQARQEFDALAAFAREELGLEQLEPWDIGYASERLREARYALSQEALRPWFPAPRVLEGLFQVTGQLFGISFRENLEAPRWHEDVRFYDILENGVPIAGFYLDLYAREGKRGGAWMDECRVRRRRDDGTLQLPVAYLTCNFTRPIGGKPALLTHDEVLTLFHEFGHGLHHMLTHQEVADISGINGVAWDAVELPSQFLENFCWERDGLDMITSHIDTGEPLPDDELAKLQAARNFQSAMQMVRQLEFSLFDLRLHHEHAAPTAADIQQLLDGVRERVAVVPQAPFNRFQHGFSHIFAGGYAAGYYSYKWAEVLSADAYSAFEDAVSPLDATIGQRFREDILEQGGACDAAELFRRFRGRDPQIEPLLRHSGIAEPASAE</sequence>
<comment type="cofactor">
    <cofactor evidence="9">
        <name>Zn(2+)</name>
        <dbReference type="ChEBI" id="CHEBI:29105"/>
    </cofactor>
    <text evidence="9">Binds 1 zinc ion.</text>
</comment>
<dbReference type="NCBIfam" id="NF008159">
    <property type="entry name" value="PRK10911.1"/>
    <property type="match status" value="1"/>
</dbReference>
<dbReference type="Gene3D" id="3.40.390.10">
    <property type="entry name" value="Collagenase (Catalytic Domain)"/>
    <property type="match status" value="1"/>
</dbReference>
<keyword evidence="2 9" id="KW-0645">Protease</keyword>
<reference evidence="12 13" key="1">
    <citation type="submission" date="2018-10" db="EMBL/GenBank/DDBJ databases">
        <title>Genomic Encyclopedia of Type Strains, Phase IV (KMG-IV): sequencing the most valuable type-strain genomes for metagenomic binning, comparative biology and taxonomic classification.</title>
        <authorList>
            <person name="Goeker M."/>
        </authorList>
    </citation>
    <scope>NUCLEOTIDE SEQUENCE [LARGE SCALE GENOMIC DNA]</scope>
    <source>
        <strain evidence="12 13">DSM 23229</strain>
    </source>
</reference>
<evidence type="ECO:0000256" key="9">
    <source>
        <dbReference type="RuleBase" id="RU003435"/>
    </source>
</evidence>
<proteinExistence type="inferred from homology"/>
<dbReference type="InterPro" id="IPR034005">
    <property type="entry name" value="M3A_DCP"/>
</dbReference>
<dbReference type="Pfam" id="PF01432">
    <property type="entry name" value="Peptidase_M3"/>
    <property type="match status" value="1"/>
</dbReference>
<keyword evidence="6 9" id="KW-0482">Metalloprotease</keyword>
<evidence type="ECO:0000313" key="13">
    <source>
        <dbReference type="Proteomes" id="UP000281975"/>
    </source>
</evidence>
<dbReference type="GO" id="GO:0006508">
    <property type="term" value="P:proteolysis"/>
    <property type="evidence" value="ECO:0007669"/>
    <property type="project" value="UniProtKB-KW"/>
</dbReference>
<evidence type="ECO:0000256" key="5">
    <source>
        <dbReference type="ARBA" id="ARBA00022833"/>
    </source>
</evidence>
<comment type="similarity">
    <text evidence="1 9">Belongs to the peptidase M3 family.</text>
</comment>
<dbReference type="Pfam" id="PF19310">
    <property type="entry name" value="TOP_N"/>
    <property type="match status" value="1"/>
</dbReference>
<comment type="catalytic activity">
    <reaction evidence="7">
        <text>Hydrolysis of oligopeptides, with broad specificity. Gly or Ala commonly occur as P1 or P1' residues, but more distant residues are also important, as is shown by the fact that Z-Gly-Pro-Gly-|-Gly-Pro-Ala is cleaved, but not Z-(Gly)(5).</text>
        <dbReference type="EC" id="3.4.24.70"/>
    </reaction>
</comment>
<dbReference type="InterPro" id="IPR045666">
    <property type="entry name" value="OpdA_N"/>
</dbReference>
<dbReference type="AlphaFoldDB" id="A0A420WVU6"/>
<dbReference type="PANTHER" id="PTHR11804">
    <property type="entry name" value="PROTEASE M3 THIMET OLIGOPEPTIDASE-RELATED"/>
    <property type="match status" value="1"/>
</dbReference>
<accession>A0A420WVU6</accession>
<organism evidence="12 13">
    <name type="scientific">Kushneria sinocarnis</name>
    <dbReference type="NCBI Taxonomy" id="595502"/>
    <lineage>
        <taxon>Bacteria</taxon>
        <taxon>Pseudomonadati</taxon>
        <taxon>Pseudomonadota</taxon>
        <taxon>Gammaproteobacteria</taxon>
        <taxon>Oceanospirillales</taxon>
        <taxon>Halomonadaceae</taxon>
        <taxon>Kushneria</taxon>
    </lineage>
</organism>
<comment type="caution">
    <text evidence="12">The sequence shown here is derived from an EMBL/GenBank/DDBJ whole genome shotgun (WGS) entry which is preliminary data.</text>
</comment>
<dbReference type="GO" id="GO:0046872">
    <property type="term" value="F:metal ion binding"/>
    <property type="evidence" value="ECO:0007669"/>
    <property type="project" value="UniProtKB-UniRule"/>
</dbReference>
<dbReference type="GO" id="GO:0005829">
    <property type="term" value="C:cytosol"/>
    <property type="evidence" value="ECO:0007669"/>
    <property type="project" value="UniProtKB-ARBA"/>
</dbReference>
<dbReference type="Gene3D" id="1.20.1050.40">
    <property type="entry name" value="Endopeptidase. Chain P, domain 1"/>
    <property type="match status" value="1"/>
</dbReference>
<evidence type="ECO:0000256" key="1">
    <source>
        <dbReference type="ARBA" id="ARBA00006040"/>
    </source>
</evidence>
<dbReference type="CDD" id="cd06456">
    <property type="entry name" value="M3A_DCP"/>
    <property type="match status" value="1"/>
</dbReference>
<protein>
    <recommendedName>
        <fullName evidence="8">oligopeptidase A</fullName>
        <ecNumber evidence="8">3.4.24.70</ecNumber>
    </recommendedName>
</protein>
<dbReference type="EMBL" id="RBIN01000005">
    <property type="protein sequence ID" value="RKR03246.1"/>
    <property type="molecule type" value="Genomic_DNA"/>
</dbReference>
<dbReference type="Proteomes" id="UP000281975">
    <property type="component" value="Unassembled WGS sequence"/>
</dbReference>
<dbReference type="RefSeq" id="WP_121172733.1">
    <property type="nucleotide sequence ID" value="NZ_RBIN01000005.1"/>
</dbReference>
<keyword evidence="13" id="KW-1185">Reference proteome</keyword>
<dbReference type="FunFam" id="3.40.390.10:FF:000009">
    <property type="entry name" value="Oligopeptidase A"/>
    <property type="match status" value="1"/>
</dbReference>
<evidence type="ECO:0000256" key="4">
    <source>
        <dbReference type="ARBA" id="ARBA00022801"/>
    </source>
</evidence>
<keyword evidence="5 9" id="KW-0862">Zinc</keyword>
<evidence type="ECO:0000259" key="11">
    <source>
        <dbReference type="Pfam" id="PF19310"/>
    </source>
</evidence>
<evidence type="ECO:0000256" key="2">
    <source>
        <dbReference type="ARBA" id="ARBA00022670"/>
    </source>
</evidence>
<dbReference type="GO" id="GO:0006518">
    <property type="term" value="P:peptide metabolic process"/>
    <property type="evidence" value="ECO:0007669"/>
    <property type="project" value="TreeGrafter"/>
</dbReference>
<dbReference type="SUPFAM" id="SSF55486">
    <property type="entry name" value="Metalloproteases ('zincins'), catalytic domain"/>
    <property type="match status" value="1"/>
</dbReference>
<dbReference type="InterPro" id="IPR024079">
    <property type="entry name" value="MetalloPept_cat_dom_sf"/>
</dbReference>
<gene>
    <name evidence="12" type="ORF">C7446_1767</name>
</gene>
<dbReference type="InterPro" id="IPR045090">
    <property type="entry name" value="Pept_M3A_M3B"/>
</dbReference>
<evidence type="ECO:0000256" key="7">
    <source>
        <dbReference type="ARBA" id="ARBA00024603"/>
    </source>
</evidence>
<dbReference type="EC" id="3.4.24.70" evidence="8"/>
<name>A0A420WVU6_9GAMM</name>
<keyword evidence="3 9" id="KW-0479">Metal-binding</keyword>
<dbReference type="InterPro" id="IPR024080">
    <property type="entry name" value="Neurolysin/TOP_N"/>
</dbReference>
<evidence type="ECO:0000256" key="8">
    <source>
        <dbReference type="ARBA" id="ARBA00026100"/>
    </source>
</evidence>
<feature type="domain" description="Oligopeptidase A N-terminal" evidence="11">
    <location>
        <begin position="31"/>
        <end position="152"/>
    </location>
</feature>